<gene>
    <name evidence="1" type="ORF">NCTC13316_01411</name>
</gene>
<evidence type="ECO:0000313" key="1">
    <source>
        <dbReference type="EMBL" id="STX51316.1"/>
    </source>
</evidence>
<dbReference type="RefSeq" id="WP_115330961.1">
    <property type="nucleotide sequence ID" value="NZ_CAAAHP010000001.1"/>
</dbReference>
<dbReference type="EMBL" id="UGOD01000001">
    <property type="protein sequence ID" value="STX51316.1"/>
    <property type="molecule type" value="Genomic_DNA"/>
</dbReference>
<proteinExistence type="predicted"/>
<name>A0A378JJ35_9GAMM</name>
<organism evidence="1 2">
    <name type="scientific">Legionella busanensis</name>
    <dbReference type="NCBI Taxonomy" id="190655"/>
    <lineage>
        <taxon>Bacteria</taxon>
        <taxon>Pseudomonadati</taxon>
        <taxon>Pseudomonadota</taxon>
        <taxon>Gammaproteobacteria</taxon>
        <taxon>Legionellales</taxon>
        <taxon>Legionellaceae</taxon>
        <taxon>Legionella</taxon>
    </lineage>
</organism>
<dbReference type="OrthoDB" id="8778976at2"/>
<evidence type="ECO:0000313" key="2">
    <source>
        <dbReference type="Proteomes" id="UP000254794"/>
    </source>
</evidence>
<dbReference type="Proteomes" id="UP000254794">
    <property type="component" value="Unassembled WGS sequence"/>
</dbReference>
<keyword evidence="2" id="KW-1185">Reference proteome</keyword>
<accession>A0A378JJ35</accession>
<reference evidence="1 2" key="1">
    <citation type="submission" date="2018-06" db="EMBL/GenBank/DDBJ databases">
        <authorList>
            <consortium name="Pathogen Informatics"/>
            <person name="Doyle S."/>
        </authorList>
    </citation>
    <scope>NUCLEOTIDE SEQUENCE [LARGE SCALE GENOMIC DNA]</scope>
    <source>
        <strain evidence="1 2">NCTC13316</strain>
    </source>
</reference>
<dbReference type="AlphaFoldDB" id="A0A378JJ35"/>
<protein>
    <submittedName>
        <fullName evidence="1">Uncharacterized protein</fullName>
    </submittedName>
</protein>
<sequence>MHLIELFLPVYDNQKKKFPKKLFKQTYDELIKEFGGLTAYTRAPMQGFWQKENDKIVIDELIIFEIMDDHFSLDWWHSYRICLEQRFQQEQLIIRTHSFTLI</sequence>